<keyword evidence="2" id="KW-1185">Reference proteome</keyword>
<dbReference type="EMBL" id="JBJXBP010000008">
    <property type="protein sequence ID" value="KAL3812598.1"/>
    <property type="molecule type" value="Genomic_DNA"/>
</dbReference>
<protein>
    <submittedName>
        <fullName evidence="1">Uncharacterized protein</fullName>
    </submittedName>
</protein>
<dbReference type="AlphaFoldDB" id="A0ABD3RHX5"/>
<organism evidence="1 2">
    <name type="scientific">Penstemon smallii</name>
    <dbReference type="NCBI Taxonomy" id="265156"/>
    <lineage>
        <taxon>Eukaryota</taxon>
        <taxon>Viridiplantae</taxon>
        <taxon>Streptophyta</taxon>
        <taxon>Embryophyta</taxon>
        <taxon>Tracheophyta</taxon>
        <taxon>Spermatophyta</taxon>
        <taxon>Magnoliopsida</taxon>
        <taxon>eudicotyledons</taxon>
        <taxon>Gunneridae</taxon>
        <taxon>Pentapetalae</taxon>
        <taxon>asterids</taxon>
        <taxon>lamiids</taxon>
        <taxon>Lamiales</taxon>
        <taxon>Plantaginaceae</taxon>
        <taxon>Cheloneae</taxon>
        <taxon>Penstemon</taxon>
    </lineage>
</organism>
<accession>A0ABD3RHX5</accession>
<name>A0ABD3RHX5_9LAMI</name>
<evidence type="ECO:0000313" key="2">
    <source>
        <dbReference type="Proteomes" id="UP001634393"/>
    </source>
</evidence>
<gene>
    <name evidence="1" type="ORF">ACJIZ3_013866</name>
</gene>
<reference evidence="1 2" key="1">
    <citation type="submission" date="2024-12" db="EMBL/GenBank/DDBJ databases">
        <title>The unique morphological basis and parallel evolutionary history of personate flowers in Penstemon.</title>
        <authorList>
            <person name="Depatie T.H."/>
            <person name="Wessinger C.A."/>
        </authorList>
    </citation>
    <scope>NUCLEOTIDE SEQUENCE [LARGE SCALE GENOMIC DNA]</scope>
    <source>
        <strain evidence="1">WTNN_2</strain>
        <tissue evidence="1">Leaf</tissue>
    </source>
</reference>
<comment type="caution">
    <text evidence="1">The sequence shown here is derived from an EMBL/GenBank/DDBJ whole genome shotgun (WGS) entry which is preliminary data.</text>
</comment>
<sequence>MLYEKTILIQSKYTISESNGWNDIGPKYKGRPEIMSDYINMTNSVLQIPISFIHYPNTETRNTKRTRHVRYFKISQLSLICRTKTTVITSFGQRNNVGLIRTFAGIICNQYIFTKNPINNSIKSGRLAVPLERNLNRYVNMHIIHLPFTNFRKKYFTACQLSLGMRLEHTHHSKTRENSIFDICHKTQSSIFPITPNDQIIGTPVWGKGKPLPSCRIAYPKKGSIENALIHELI</sequence>
<proteinExistence type="predicted"/>
<dbReference type="Proteomes" id="UP001634393">
    <property type="component" value="Unassembled WGS sequence"/>
</dbReference>
<evidence type="ECO:0000313" key="1">
    <source>
        <dbReference type="EMBL" id="KAL3812598.1"/>
    </source>
</evidence>